<reference evidence="4" key="1">
    <citation type="submission" date="2016-10" db="EMBL/GenBank/DDBJ databases">
        <authorList>
            <person name="Varghese N."/>
            <person name="Submissions S."/>
        </authorList>
    </citation>
    <scope>NUCLEOTIDE SEQUENCE [LARGE SCALE GENOMIC DNA]</scope>
    <source>
        <strain evidence="4">DSM 19181</strain>
    </source>
</reference>
<dbReference type="Proteomes" id="UP000199433">
    <property type="component" value="Unassembled WGS sequence"/>
</dbReference>
<feature type="compositionally biased region" description="Basic and acidic residues" evidence="1">
    <location>
        <begin position="138"/>
        <end position="157"/>
    </location>
</feature>
<keyword evidence="4" id="KW-1185">Reference proteome</keyword>
<evidence type="ECO:0000256" key="1">
    <source>
        <dbReference type="SAM" id="MobiDB-lite"/>
    </source>
</evidence>
<dbReference type="EMBL" id="FNFK01000013">
    <property type="protein sequence ID" value="SDK10968.1"/>
    <property type="molecule type" value="Genomic_DNA"/>
</dbReference>
<evidence type="ECO:0000313" key="4">
    <source>
        <dbReference type="Proteomes" id="UP000199433"/>
    </source>
</evidence>
<dbReference type="OrthoDB" id="2168680at2"/>
<proteinExistence type="predicted"/>
<accession>A0A1G8Z7G3</accession>
<gene>
    <name evidence="3" type="ORF">SAMN04488098_101310</name>
</gene>
<dbReference type="STRING" id="426701.SAMN04488098_101310"/>
<keyword evidence="2" id="KW-1133">Transmembrane helix</keyword>
<protein>
    <submittedName>
        <fullName evidence="3">Uncharacterized protein</fullName>
    </submittedName>
</protein>
<evidence type="ECO:0000256" key="2">
    <source>
        <dbReference type="SAM" id="Phobius"/>
    </source>
</evidence>
<feature type="transmembrane region" description="Helical" evidence="2">
    <location>
        <begin position="20"/>
        <end position="40"/>
    </location>
</feature>
<evidence type="ECO:0000313" key="3">
    <source>
        <dbReference type="EMBL" id="SDK10968.1"/>
    </source>
</evidence>
<organism evidence="3 4">
    <name type="scientific">Alkalibacterium thalassium</name>
    <dbReference type="NCBI Taxonomy" id="426701"/>
    <lineage>
        <taxon>Bacteria</taxon>
        <taxon>Bacillati</taxon>
        <taxon>Bacillota</taxon>
        <taxon>Bacilli</taxon>
        <taxon>Lactobacillales</taxon>
        <taxon>Carnobacteriaceae</taxon>
        <taxon>Alkalibacterium</taxon>
    </lineage>
</organism>
<keyword evidence="2" id="KW-0812">Transmembrane</keyword>
<name>A0A1G8Z7G3_9LACT</name>
<sequence length="157" mass="17880">MFWSKGFADSVRSDEGSTLLSALMMLMFTSFLLLSSITVLKHQMIQYRQTALSYEARTMIEMTEVLLKDDFDDDQSYPSEVRFSSGRTTVSRLTDTRFLIKAELNNQHTSQKIIELAVKPVEPSTPLKTDENIDDDAVVDKPEAIPEVKNVNDHQDE</sequence>
<dbReference type="AlphaFoldDB" id="A0A1G8Z7G3"/>
<dbReference type="RefSeq" id="WP_091266080.1">
    <property type="nucleotide sequence ID" value="NZ_FNFK01000013.1"/>
</dbReference>
<keyword evidence="2" id="KW-0472">Membrane</keyword>
<feature type="region of interest" description="Disordered" evidence="1">
    <location>
        <begin position="124"/>
        <end position="157"/>
    </location>
</feature>